<dbReference type="Proteomes" id="UP000011518">
    <property type="component" value="Unassembled WGS sequence"/>
</dbReference>
<proteinExistence type="predicted"/>
<sequence>MVFRYQVWVPRAEIGEGRLSSSLRVEAAGAEPSYLQFLQFPHTQGNRNRYGHQMIQIALYPDAETEPQWLLNDPDFHLAATQEGHVFLRVVAADLTRKSSAATLQSRPWTFFLRRPDYLAGKSCSFIVAGAEAEDVVVWIASEEEDPMHMKMSQVKEWKEPAFSMQKNRHGHCLECVIYGQQ</sequence>
<evidence type="ECO:0000313" key="1">
    <source>
        <dbReference type="EMBL" id="ELW70042.1"/>
    </source>
</evidence>
<gene>
    <name evidence="1" type="ORF">TREES_T100000300</name>
</gene>
<reference evidence="2" key="2">
    <citation type="journal article" date="2013" name="Nat. Commun.">
        <title>Genome of the Chinese tree shrew.</title>
        <authorList>
            <person name="Fan Y."/>
            <person name="Huang Z.Y."/>
            <person name="Cao C.C."/>
            <person name="Chen C.S."/>
            <person name="Chen Y.X."/>
            <person name="Fan D.D."/>
            <person name="He J."/>
            <person name="Hou H.L."/>
            <person name="Hu L."/>
            <person name="Hu X.T."/>
            <person name="Jiang X.T."/>
            <person name="Lai R."/>
            <person name="Lang Y.S."/>
            <person name="Liang B."/>
            <person name="Liao S.G."/>
            <person name="Mu D."/>
            <person name="Ma Y.Y."/>
            <person name="Niu Y.Y."/>
            <person name="Sun X.Q."/>
            <person name="Xia J.Q."/>
            <person name="Xiao J."/>
            <person name="Xiong Z.Q."/>
            <person name="Xu L."/>
            <person name="Yang L."/>
            <person name="Zhang Y."/>
            <person name="Zhao W."/>
            <person name="Zhao X.D."/>
            <person name="Zheng Y.T."/>
            <person name="Zhou J.M."/>
            <person name="Zhu Y.B."/>
            <person name="Zhang G.J."/>
            <person name="Wang J."/>
            <person name="Yao Y.G."/>
        </authorList>
    </citation>
    <scope>NUCLEOTIDE SEQUENCE [LARGE SCALE GENOMIC DNA]</scope>
</reference>
<keyword evidence="2" id="KW-1185">Reference proteome</keyword>
<protein>
    <submittedName>
        <fullName evidence="1">Uncharacterized protein</fullName>
    </submittedName>
</protein>
<dbReference type="EMBL" id="KB320509">
    <property type="protein sequence ID" value="ELW70042.1"/>
    <property type="molecule type" value="Genomic_DNA"/>
</dbReference>
<evidence type="ECO:0000313" key="2">
    <source>
        <dbReference type="Proteomes" id="UP000011518"/>
    </source>
</evidence>
<accession>L9L8M2</accession>
<name>L9L8M2_TUPCH</name>
<dbReference type="AlphaFoldDB" id="L9L8M2"/>
<organism evidence="1 2">
    <name type="scientific">Tupaia chinensis</name>
    <name type="common">Chinese tree shrew</name>
    <name type="synonym">Tupaia belangeri chinensis</name>
    <dbReference type="NCBI Taxonomy" id="246437"/>
    <lineage>
        <taxon>Eukaryota</taxon>
        <taxon>Metazoa</taxon>
        <taxon>Chordata</taxon>
        <taxon>Craniata</taxon>
        <taxon>Vertebrata</taxon>
        <taxon>Euteleostomi</taxon>
        <taxon>Mammalia</taxon>
        <taxon>Eutheria</taxon>
        <taxon>Euarchontoglires</taxon>
        <taxon>Scandentia</taxon>
        <taxon>Tupaiidae</taxon>
        <taxon>Tupaia</taxon>
    </lineage>
</organism>
<reference evidence="2" key="1">
    <citation type="submission" date="2012-07" db="EMBL/GenBank/DDBJ databases">
        <title>Genome of the Chinese tree shrew, a rising model animal genetically related to primates.</title>
        <authorList>
            <person name="Zhang G."/>
            <person name="Fan Y."/>
            <person name="Yao Y."/>
            <person name="Huang Z."/>
        </authorList>
    </citation>
    <scope>NUCLEOTIDE SEQUENCE [LARGE SCALE GENOMIC DNA]</scope>
</reference>
<dbReference type="InParanoid" id="L9L8M2"/>